<dbReference type="UniPathway" id="UPA00557">
    <property type="reaction ID" value="UER00614"/>
</dbReference>
<dbReference type="GO" id="GO:0004605">
    <property type="term" value="F:phosphatidate cytidylyltransferase activity"/>
    <property type="evidence" value="ECO:0007669"/>
    <property type="project" value="UniProtKB-EC"/>
</dbReference>
<dbReference type="Pfam" id="PF01148">
    <property type="entry name" value="CTP_transf_1"/>
    <property type="match status" value="1"/>
</dbReference>
<dbReference type="AlphaFoldDB" id="A0A839IJX7"/>
<dbReference type="GO" id="GO:0016024">
    <property type="term" value="P:CDP-diacylglycerol biosynthetic process"/>
    <property type="evidence" value="ECO:0007669"/>
    <property type="project" value="UniProtKB-UniPathway"/>
</dbReference>
<evidence type="ECO:0000313" key="21">
    <source>
        <dbReference type="Proteomes" id="UP000565262"/>
    </source>
</evidence>
<feature type="transmembrane region" description="Helical" evidence="19">
    <location>
        <begin position="138"/>
        <end position="157"/>
    </location>
</feature>
<reference evidence="20 21" key="1">
    <citation type="submission" date="2020-08" db="EMBL/GenBank/DDBJ databases">
        <title>Oceanospirillum sp. nov. isolated from marine sediment.</title>
        <authorList>
            <person name="Ji X."/>
        </authorList>
    </citation>
    <scope>NUCLEOTIDE SEQUENCE [LARGE SCALE GENOMIC DNA]</scope>
    <source>
        <strain evidence="20 21">D5</strain>
    </source>
</reference>
<keyword evidence="17" id="KW-1208">Phospholipid metabolism</keyword>
<evidence type="ECO:0000256" key="11">
    <source>
        <dbReference type="ARBA" id="ARBA00022692"/>
    </source>
</evidence>
<sequence length="271" mass="29507">MLKQRVLTAMVLAPLALWGLFGLDDNLFILFISAIVLVGSWEWAELSGAGDKGKWLYPAGMAATLLLLNSVRSATLDLFILALAAIGWGIFLLFVLQYPDKSRWTGMRRRLLMGFGVLVPCWIAFIELRTSDWLGKEALLYILLLVWCADIGAYAFGKTFGRKKLAPRVSPGKSWAGVYGGLFTTGVLAVCAASYWELGKLEMVTLVLITLLVTAVSVLGDLLESMVKRHQGLKDSSNLLPGHGGIMDRIDSLTAAAPVFVLCIKLTGLTL</sequence>
<keyword evidence="15 19" id="KW-0472">Membrane</keyword>
<dbReference type="EMBL" id="JACJFM010000001">
    <property type="protein sequence ID" value="MBB1485040.1"/>
    <property type="molecule type" value="Genomic_DNA"/>
</dbReference>
<dbReference type="RefSeq" id="WP_182806803.1">
    <property type="nucleotide sequence ID" value="NZ_JACJFM010000001.1"/>
</dbReference>
<keyword evidence="14" id="KW-0443">Lipid metabolism</keyword>
<feature type="transmembrane region" description="Helical" evidence="19">
    <location>
        <begin position="204"/>
        <end position="223"/>
    </location>
</feature>
<keyword evidence="8" id="KW-1003">Cell membrane</keyword>
<evidence type="ECO:0000256" key="16">
    <source>
        <dbReference type="ARBA" id="ARBA00023209"/>
    </source>
</evidence>
<keyword evidence="16" id="KW-0594">Phospholipid biosynthesis</keyword>
<evidence type="ECO:0000256" key="12">
    <source>
        <dbReference type="ARBA" id="ARBA00022695"/>
    </source>
</evidence>
<protein>
    <recommendedName>
        <fullName evidence="7 18">Phosphatidate cytidylyltransferase</fullName>
        <ecNumber evidence="6 18">2.7.7.41</ecNumber>
    </recommendedName>
</protein>
<evidence type="ECO:0000256" key="15">
    <source>
        <dbReference type="ARBA" id="ARBA00023136"/>
    </source>
</evidence>
<evidence type="ECO:0000256" key="1">
    <source>
        <dbReference type="ARBA" id="ARBA00001698"/>
    </source>
</evidence>
<evidence type="ECO:0000256" key="18">
    <source>
        <dbReference type="RuleBase" id="RU003938"/>
    </source>
</evidence>
<evidence type="ECO:0000256" key="8">
    <source>
        <dbReference type="ARBA" id="ARBA00022475"/>
    </source>
</evidence>
<evidence type="ECO:0000256" key="19">
    <source>
        <dbReference type="SAM" id="Phobius"/>
    </source>
</evidence>
<organism evidence="20 21">
    <name type="scientific">Oceanospirillum sediminis</name>
    <dbReference type="NCBI Taxonomy" id="2760088"/>
    <lineage>
        <taxon>Bacteria</taxon>
        <taxon>Pseudomonadati</taxon>
        <taxon>Pseudomonadota</taxon>
        <taxon>Gammaproteobacteria</taxon>
        <taxon>Oceanospirillales</taxon>
        <taxon>Oceanospirillaceae</taxon>
        <taxon>Oceanospirillum</taxon>
    </lineage>
</organism>
<keyword evidence="11 18" id="KW-0812">Transmembrane</keyword>
<dbReference type="PANTHER" id="PTHR46382:SF1">
    <property type="entry name" value="PHOSPHATIDATE CYTIDYLYLTRANSFERASE"/>
    <property type="match status" value="1"/>
</dbReference>
<evidence type="ECO:0000256" key="3">
    <source>
        <dbReference type="ARBA" id="ARBA00005119"/>
    </source>
</evidence>
<comment type="caution">
    <text evidence="20">The sequence shown here is derived from an EMBL/GenBank/DDBJ whole genome shotgun (WGS) entry which is preliminary data.</text>
</comment>
<evidence type="ECO:0000256" key="7">
    <source>
        <dbReference type="ARBA" id="ARBA00019373"/>
    </source>
</evidence>
<keyword evidence="9" id="KW-0444">Lipid biosynthesis</keyword>
<accession>A0A839IJX7</accession>
<dbReference type="PROSITE" id="PS01315">
    <property type="entry name" value="CDS"/>
    <property type="match status" value="1"/>
</dbReference>
<evidence type="ECO:0000256" key="17">
    <source>
        <dbReference type="ARBA" id="ARBA00023264"/>
    </source>
</evidence>
<comment type="similarity">
    <text evidence="5 18">Belongs to the CDS family.</text>
</comment>
<comment type="pathway">
    <text evidence="4">Lipid metabolism.</text>
</comment>
<evidence type="ECO:0000313" key="20">
    <source>
        <dbReference type="EMBL" id="MBB1485040.1"/>
    </source>
</evidence>
<feature type="transmembrane region" description="Helical" evidence="19">
    <location>
        <begin position="27"/>
        <end position="43"/>
    </location>
</feature>
<feature type="transmembrane region" description="Helical" evidence="19">
    <location>
        <begin position="178"/>
        <end position="198"/>
    </location>
</feature>
<evidence type="ECO:0000256" key="6">
    <source>
        <dbReference type="ARBA" id="ARBA00012487"/>
    </source>
</evidence>
<keyword evidence="10 18" id="KW-0808">Transferase</keyword>
<comment type="pathway">
    <text evidence="3 18">Phospholipid metabolism; CDP-diacylglycerol biosynthesis; CDP-diacylglycerol from sn-glycerol 3-phosphate: step 3/3.</text>
</comment>
<feature type="transmembrane region" description="Helical" evidence="19">
    <location>
        <begin position="78"/>
        <end position="98"/>
    </location>
</feature>
<keyword evidence="21" id="KW-1185">Reference proteome</keyword>
<comment type="subcellular location">
    <subcellularLocation>
        <location evidence="2">Cell membrane</location>
        <topology evidence="2">Multi-pass membrane protein</topology>
    </subcellularLocation>
</comment>
<dbReference type="EC" id="2.7.7.41" evidence="6 18"/>
<dbReference type="PANTHER" id="PTHR46382">
    <property type="entry name" value="PHOSPHATIDATE CYTIDYLYLTRANSFERASE"/>
    <property type="match status" value="1"/>
</dbReference>
<keyword evidence="13 19" id="KW-1133">Transmembrane helix</keyword>
<proteinExistence type="inferred from homology"/>
<keyword evidence="12 18" id="KW-0548">Nucleotidyltransferase</keyword>
<feature type="transmembrane region" description="Helical" evidence="19">
    <location>
        <begin position="5"/>
        <end position="21"/>
    </location>
</feature>
<name>A0A839IJX7_9GAMM</name>
<evidence type="ECO:0000256" key="4">
    <source>
        <dbReference type="ARBA" id="ARBA00005189"/>
    </source>
</evidence>
<feature type="transmembrane region" description="Helical" evidence="19">
    <location>
        <begin position="110"/>
        <end position="126"/>
    </location>
</feature>
<dbReference type="Proteomes" id="UP000565262">
    <property type="component" value="Unassembled WGS sequence"/>
</dbReference>
<evidence type="ECO:0000256" key="9">
    <source>
        <dbReference type="ARBA" id="ARBA00022516"/>
    </source>
</evidence>
<gene>
    <name evidence="20" type="ORF">H4O21_00215</name>
</gene>
<comment type="catalytic activity">
    <reaction evidence="1 18">
        <text>a 1,2-diacyl-sn-glycero-3-phosphate + CTP + H(+) = a CDP-1,2-diacyl-sn-glycerol + diphosphate</text>
        <dbReference type="Rhea" id="RHEA:16229"/>
        <dbReference type="ChEBI" id="CHEBI:15378"/>
        <dbReference type="ChEBI" id="CHEBI:33019"/>
        <dbReference type="ChEBI" id="CHEBI:37563"/>
        <dbReference type="ChEBI" id="CHEBI:58332"/>
        <dbReference type="ChEBI" id="CHEBI:58608"/>
        <dbReference type="EC" id="2.7.7.41"/>
    </reaction>
</comment>
<evidence type="ECO:0000256" key="14">
    <source>
        <dbReference type="ARBA" id="ARBA00023098"/>
    </source>
</evidence>
<evidence type="ECO:0000256" key="13">
    <source>
        <dbReference type="ARBA" id="ARBA00022989"/>
    </source>
</evidence>
<dbReference type="InterPro" id="IPR000374">
    <property type="entry name" value="PC_trans"/>
</dbReference>
<dbReference type="GO" id="GO:0005886">
    <property type="term" value="C:plasma membrane"/>
    <property type="evidence" value="ECO:0007669"/>
    <property type="project" value="UniProtKB-SubCell"/>
</dbReference>
<evidence type="ECO:0000256" key="2">
    <source>
        <dbReference type="ARBA" id="ARBA00004651"/>
    </source>
</evidence>
<evidence type="ECO:0000256" key="5">
    <source>
        <dbReference type="ARBA" id="ARBA00010185"/>
    </source>
</evidence>
<evidence type="ECO:0000256" key="10">
    <source>
        <dbReference type="ARBA" id="ARBA00022679"/>
    </source>
</evidence>